<accession>A0A7H0I185</accession>
<evidence type="ECO:0000313" key="7">
    <source>
        <dbReference type="Proteomes" id="UP000516230"/>
    </source>
</evidence>
<dbReference type="SUPFAM" id="SSF52540">
    <property type="entry name" value="P-loop containing nucleoside triphosphate hydrolases"/>
    <property type="match status" value="1"/>
</dbReference>
<dbReference type="PANTHER" id="PTHR42734:SF5">
    <property type="entry name" value="IRON TRANSPORT SYSTEM ATP-BINDING PROTEIN HI_0361-RELATED"/>
    <property type="match status" value="1"/>
</dbReference>
<dbReference type="SMART" id="SM00382">
    <property type="entry name" value="AAA"/>
    <property type="match status" value="1"/>
</dbReference>
<dbReference type="PROSITE" id="PS50893">
    <property type="entry name" value="ABC_TRANSPORTER_2"/>
    <property type="match status" value="1"/>
</dbReference>
<dbReference type="Proteomes" id="UP000516230">
    <property type="component" value="Chromosome"/>
</dbReference>
<organism evidence="6 7">
    <name type="scientific">Streptomyces genisteinicus</name>
    <dbReference type="NCBI Taxonomy" id="2768068"/>
    <lineage>
        <taxon>Bacteria</taxon>
        <taxon>Bacillati</taxon>
        <taxon>Actinomycetota</taxon>
        <taxon>Actinomycetes</taxon>
        <taxon>Kitasatosporales</taxon>
        <taxon>Streptomycetaceae</taxon>
        <taxon>Streptomyces</taxon>
    </lineage>
</organism>
<keyword evidence="2" id="KW-0813">Transport</keyword>
<dbReference type="GO" id="GO:0016887">
    <property type="term" value="F:ATP hydrolysis activity"/>
    <property type="evidence" value="ECO:0007669"/>
    <property type="project" value="InterPro"/>
</dbReference>
<evidence type="ECO:0000256" key="2">
    <source>
        <dbReference type="ARBA" id="ARBA00022448"/>
    </source>
</evidence>
<dbReference type="NCBIfam" id="NF040873">
    <property type="entry name" value="AztA"/>
    <property type="match status" value="1"/>
</dbReference>
<evidence type="ECO:0000256" key="3">
    <source>
        <dbReference type="ARBA" id="ARBA00022741"/>
    </source>
</evidence>
<keyword evidence="7" id="KW-1185">Reference proteome</keyword>
<evidence type="ECO:0000259" key="5">
    <source>
        <dbReference type="PROSITE" id="PS50893"/>
    </source>
</evidence>
<evidence type="ECO:0000256" key="1">
    <source>
        <dbReference type="ARBA" id="ARBA00005417"/>
    </source>
</evidence>
<reference evidence="6 7" key="1">
    <citation type="submission" date="2020-08" db="EMBL/GenBank/DDBJ databases">
        <title>A novel species.</title>
        <authorList>
            <person name="Gao J."/>
        </authorList>
    </citation>
    <scope>NUCLEOTIDE SEQUENCE [LARGE SCALE GENOMIC DNA]</scope>
    <source>
        <strain evidence="6 7">CRPJ-33</strain>
    </source>
</reference>
<keyword evidence="3" id="KW-0547">Nucleotide-binding</keyword>
<evidence type="ECO:0000313" key="6">
    <source>
        <dbReference type="EMBL" id="QNP66551.1"/>
    </source>
</evidence>
<evidence type="ECO:0000256" key="4">
    <source>
        <dbReference type="ARBA" id="ARBA00022840"/>
    </source>
</evidence>
<dbReference type="RefSeq" id="WP_187743609.1">
    <property type="nucleotide sequence ID" value="NZ_CP060825.1"/>
</dbReference>
<dbReference type="InterPro" id="IPR003593">
    <property type="entry name" value="AAA+_ATPase"/>
</dbReference>
<dbReference type="InterPro" id="IPR050153">
    <property type="entry name" value="Metal_Ion_Import_ABC"/>
</dbReference>
<name>A0A7H0I185_9ACTN</name>
<dbReference type="InterPro" id="IPR047748">
    <property type="entry name" value="AztA-like"/>
</dbReference>
<dbReference type="AlphaFoldDB" id="A0A7H0I185"/>
<dbReference type="Gene3D" id="3.40.50.300">
    <property type="entry name" value="P-loop containing nucleotide triphosphate hydrolases"/>
    <property type="match status" value="1"/>
</dbReference>
<feature type="domain" description="ABC transporter" evidence="5">
    <location>
        <begin position="25"/>
        <end position="250"/>
    </location>
</feature>
<dbReference type="InterPro" id="IPR003439">
    <property type="entry name" value="ABC_transporter-like_ATP-bd"/>
</dbReference>
<keyword evidence="4 6" id="KW-0067">ATP-binding</keyword>
<dbReference type="GO" id="GO:0005524">
    <property type="term" value="F:ATP binding"/>
    <property type="evidence" value="ECO:0007669"/>
    <property type="project" value="UniProtKB-KW"/>
</dbReference>
<sequence>MTIMFNKPVPLPSPPGTTTGTAVRLRCSGLDAGYPGRPVLRQVDASITALTVTAVVGPNGSGKSTLLGVMAGVIEPTAGDVVHAASVRPAFVPQRGAVGDTLPLTVRQTVEMGRWAGLGPWRRPTRRDRAAVDTAMERLGVTALAARQLGELSGGQRQRTLIAQGLAQGSDLLLLDEPTTGLDPEAGERITDLLAGLAGDGVTVVQATHDLGAARSAGDCLLLHDGRLVAQGAPQDVLTVSALTRIRYPATPPDRL</sequence>
<protein>
    <submittedName>
        <fullName evidence="6">Metal ABC transporter ATP-binding protein</fullName>
    </submittedName>
</protein>
<dbReference type="PANTHER" id="PTHR42734">
    <property type="entry name" value="METAL TRANSPORT SYSTEM ATP-BINDING PROTEIN TM_0124-RELATED"/>
    <property type="match status" value="1"/>
</dbReference>
<dbReference type="EMBL" id="CP060825">
    <property type="protein sequence ID" value="QNP66551.1"/>
    <property type="molecule type" value="Genomic_DNA"/>
</dbReference>
<dbReference type="InterPro" id="IPR027417">
    <property type="entry name" value="P-loop_NTPase"/>
</dbReference>
<dbReference type="Pfam" id="PF00005">
    <property type="entry name" value="ABC_tran"/>
    <property type="match status" value="1"/>
</dbReference>
<proteinExistence type="inferred from homology"/>
<comment type="similarity">
    <text evidence="1">Belongs to the ABC transporter superfamily.</text>
</comment>
<gene>
    <name evidence="6" type="ORF">IAG43_28915</name>
</gene>
<dbReference type="KEGG" id="sgj:IAG43_28915"/>